<organism evidence="2 3">
    <name type="scientific">Dioszegia hungarica</name>
    <dbReference type="NCBI Taxonomy" id="4972"/>
    <lineage>
        <taxon>Eukaryota</taxon>
        <taxon>Fungi</taxon>
        <taxon>Dikarya</taxon>
        <taxon>Basidiomycota</taxon>
        <taxon>Agaricomycotina</taxon>
        <taxon>Tremellomycetes</taxon>
        <taxon>Tremellales</taxon>
        <taxon>Bulleribasidiaceae</taxon>
        <taxon>Dioszegia</taxon>
    </lineage>
</organism>
<accession>A0AA38HH24</accession>
<dbReference type="RefSeq" id="XP_052949201.1">
    <property type="nucleotide sequence ID" value="XM_053090742.1"/>
</dbReference>
<evidence type="ECO:0000313" key="3">
    <source>
        <dbReference type="Proteomes" id="UP001164286"/>
    </source>
</evidence>
<feature type="region of interest" description="Disordered" evidence="1">
    <location>
        <begin position="375"/>
        <end position="452"/>
    </location>
</feature>
<reference evidence="2" key="1">
    <citation type="journal article" date="2022" name="G3 (Bethesda)">
        <title>High quality genome of the basidiomycete yeast Dioszegia hungarica PDD-24b-2 isolated from cloud water.</title>
        <authorList>
            <person name="Jarrige D."/>
            <person name="Haridas S."/>
            <person name="Bleykasten-Grosshans C."/>
            <person name="Joly M."/>
            <person name="Nadalig T."/>
            <person name="Sancelme M."/>
            <person name="Vuilleumier S."/>
            <person name="Grigoriev I.V."/>
            <person name="Amato P."/>
            <person name="Bringel F."/>
        </authorList>
    </citation>
    <scope>NUCLEOTIDE SEQUENCE</scope>
    <source>
        <strain evidence="2">PDD-24b-2</strain>
    </source>
</reference>
<comment type="caution">
    <text evidence="2">The sequence shown here is derived from an EMBL/GenBank/DDBJ whole genome shotgun (WGS) entry which is preliminary data.</text>
</comment>
<feature type="compositionally biased region" description="Polar residues" evidence="1">
    <location>
        <begin position="375"/>
        <end position="388"/>
    </location>
</feature>
<dbReference type="Proteomes" id="UP001164286">
    <property type="component" value="Unassembled WGS sequence"/>
</dbReference>
<dbReference type="GeneID" id="77729947"/>
<sequence length="452" mass="49330">MSSPNIARIASLASWTKFFHPTEGVFRLPSTAGASIEHIDIDLRFVQHNSESMEDCGEVYLPAVHRVTLRGGEYVQDSEERMECLSEVLCALNPIEVLWLNAFDHPAEQQTLSTVLVHPAIIAAGDLWASKGNLRKLVIQGGFPVPNLTAPTPYNVTPAVTPAASPGPNQRSFSGTTGFPHTGLPSLSLTKPKPLDMAKVKERDERKRLAEYSLTPRWEFAFGTWGVGEIRWKFDGRFTPVAIKTILTNLFSALDDTYPSTSHKVHRDMPSLLTFSPVPMALFDDLKSLSTSDFDRLAEHLGDVAFVSTDSARFARLFDGDAEPEARYRAEKRLRAEAMLLRNGLAQIVHTDQLALPSSDKEADGLAAPANKQVLETSPSQSFMSLSNDETDTGSDDDEAQTPPMESSIHMPGGGMEGGKAAQGLGMEFGKMHIAGGGESGRVSRRMSEQAF</sequence>
<proteinExistence type="predicted"/>
<dbReference type="AlphaFoldDB" id="A0AA38HH24"/>
<gene>
    <name evidence="2" type="ORF">MKK02DRAFT_39721</name>
</gene>
<evidence type="ECO:0000313" key="2">
    <source>
        <dbReference type="EMBL" id="KAI9639424.1"/>
    </source>
</evidence>
<keyword evidence="3" id="KW-1185">Reference proteome</keyword>
<feature type="compositionally biased region" description="Acidic residues" evidence="1">
    <location>
        <begin position="389"/>
        <end position="400"/>
    </location>
</feature>
<protein>
    <submittedName>
        <fullName evidence="2">Uncharacterized protein</fullName>
    </submittedName>
</protein>
<evidence type="ECO:0000256" key="1">
    <source>
        <dbReference type="SAM" id="MobiDB-lite"/>
    </source>
</evidence>
<name>A0AA38HH24_9TREE</name>
<dbReference type="EMBL" id="JAKWFO010000001">
    <property type="protein sequence ID" value="KAI9639424.1"/>
    <property type="molecule type" value="Genomic_DNA"/>
</dbReference>